<dbReference type="InParanoid" id="A0A1J7I6T8"/>
<name>A0A1J7I6T8_9PEZI</name>
<feature type="compositionally biased region" description="Low complexity" evidence="1">
    <location>
        <begin position="150"/>
        <end position="165"/>
    </location>
</feature>
<organism evidence="2 3">
    <name type="scientific">Coniochaeta ligniaria NRRL 30616</name>
    <dbReference type="NCBI Taxonomy" id="1408157"/>
    <lineage>
        <taxon>Eukaryota</taxon>
        <taxon>Fungi</taxon>
        <taxon>Dikarya</taxon>
        <taxon>Ascomycota</taxon>
        <taxon>Pezizomycotina</taxon>
        <taxon>Sordariomycetes</taxon>
        <taxon>Sordariomycetidae</taxon>
        <taxon>Coniochaetales</taxon>
        <taxon>Coniochaetaceae</taxon>
        <taxon>Coniochaeta</taxon>
    </lineage>
</organism>
<keyword evidence="3" id="KW-1185">Reference proteome</keyword>
<feature type="compositionally biased region" description="Basic and acidic residues" evidence="1">
    <location>
        <begin position="182"/>
        <end position="214"/>
    </location>
</feature>
<proteinExistence type="predicted"/>
<reference evidence="2 3" key="1">
    <citation type="submission" date="2016-10" db="EMBL/GenBank/DDBJ databases">
        <title>Draft genome sequence of Coniochaeta ligniaria NRRL30616, a lignocellulolytic fungus for bioabatement of inhibitors in plant biomass hydrolysates.</title>
        <authorList>
            <consortium name="DOE Joint Genome Institute"/>
            <person name="Jimenez D.J."/>
            <person name="Hector R.E."/>
            <person name="Riley R."/>
            <person name="Sun H."/>
            <person name="Grigoriev I.V."/>
            <person name="Van Elsas J.D."/>
            <person name="Nichols N.N."/>
        </authorList>
    </citation>
    <scope>NUCLEOTIDE SEQUENCE [LARGE SCALE GENOMIC DNA]</scope>
    <source>
        <strain evidence="2 3">NRRL 30616</strain>
    </source>
</reference>
<sequence length="288" mass="32122">MAAQSTSLPPLPPRLTEETLRTSFLTTRHAHTIVLPGLTAYSRDVFSQMPKRHKTDDLRAVYEKPCPVLQDEDLDDGSAWAMLVAVLERTAEVVRVLLREDREQQAQQRRREEDKRERDGRQVSRGGESLEREIMFEKRNQGDVREEVSPTPVARGRGRRPVGTGSASREVDDSAATATAREASDRRAAEGRGRREGRSRAGAGRDAETGDGDRAGYSAYRQQGTARGQDGLLGLWPSERQRRYHGHQGEEGRAAGRARGSPGFGEAREDDRQYDGDGLDRGMVDRWG</sequence>
<dbReference type="AlphaFoldDB" id="A0A1J7I6T8"/>
<accession>A0A1J7I6T8</accession>
<evidence type="ECO:0000256" key="1">
    <source>
        <dbReference type="SAM" id="MobiDB-lite"/>
    </source>
</evidence>
<feature type="compositionally biased region" description="Basic and acidic residues" evidence="1">
    <location>
        <begin position="102"/>
        <end position="148"/>
    </location>
</feature>
<evidence type="ECO:0000313" key="2">
    <source>
        <dbReference type="EMBL" id="OIW23149.1"/>
    </source>
</evidence>
<dbReference type="EMBL" id="KV875108">
    <property type="protein sequence ID" value="OIW23149.1"/>
    <property type="molecule type" value="Genomic_DNA"/>
</dbReference>
<evidence type="ECO:0000313" key="3">
    <source>
        <dbReference type="Proteomes" id="UP000182658"/>
    </source>
</evidence>
<feature type="region of interest" description="Disordered" evidence="1">
    <location>
        <begin position="102"/>
        <end position="288"/>
    </location>
</feature>
<protein>
    <submittedName>
        <fullName evidence="2">Uncharacterized protein</fullName>
    </submittedName>
</protein>
<dbReference type="Proteomes" id="UP000182658">
    <property type="component" value="Unassembled WGS sequence"/>
</dbReference>
<feature type="compositionally biased region" description="Basic and acidic residues" evidence="1">
    <location>
        <begin position="266"/>
        <end position="288"/>
    </location>
</feature>
<gene>
    <name evidence="2" type="ORF">CONLIGDRAFT_686912</name>
</gene>